<comment type="caution">
    <text evidence="2">The sequence shown here is derived from an EMBL/GenBank/DDBJ whole genome shotgun (WGS) entry which is preliminary data.</text>
</comment>
<accession>A0A6V8L6L2</accession>
<evidence type="ECO:0000313" key="3">
    <source>
        <dbReference type="Proteomes" id="UP000482960"/>
    </source>
</evidence>
<reference evidence="2 3" key="1">
    <citation type="submission" date="2020-03" db="EMBL/GenBank/DDBJ databases">
        <title>Whole genome shotgun sequence of Phytohabitans rumicis NBRC 108638.</title>
        <authorList>
            <person name="Komaki H."/>
            <person name="Tamura T."/>
        </authorList>
    </citation>
    <scope>NUCLEOTIDE SEQUENCE [LARGE SCALE GENOMIC DNA]</scope>
    <source>
        <strain evidence="2 3">NBRC 108638</strain>
    </source>
</reference>
<gene>
    <name evidence="2" type="ORF">Prum_019370</name>
</gene>
<feature type="compositionally biased region" description="Basic and acidic residues" evidence="1">
    <location>
        <begin position="45"/>
        <end position="61"/>
    </location>
</feature>
<proteinExistence type="predicted"/>
<organism evidence="2 3">
    <name type="scientific">Phytohabitans rumicis</name>
    <dbReference type="NCBI Taxonomy" id="1076125"/>
    <lineage>
        <taxon>Bacteria</taxon>
        <taxon>Bacillati</taxon>
        <taxon>Actinomycetota</taxon>
        <taxon>Actinomycetes</taxon>
        <taxon>Micromonosporales</taxon>
        <taxon>Micromonosporaceae</taxon>
    </lineage>
</organism>
<dbReference type="EMBL" id="BLPG01000001">
    <property type="protein sequence ID" value="GFJ88295.1"/>
    <property type="molecule type" value="Genomic_DNA"/>
</dbReference>
<protein>
    <submittedName>
        <fullName evidence="2">Uncharacterized protein</fullName>
    </submittedName>
</protein>
<dbReference type="AlphaFoldDB" id="A0A6V8L6L2"/>
<evidence type="ECO:0000256" key="1">
    <source>
        <dbReference type="SAM" id="MobiDB-lite"/>
    </source>
</evidence>
<reference evidence="2 3" key="2">
    <citation type="submission" date="2020-03" db="EMBL/GenBank/DDBJ databases">
        <authorList>
            <person name="Ichikawa N."/>
            <person name="Kimura A."/>
            <person name="Kitahashi Y."/>
            <person name="Uohara A."/>
        </authorList>
    </citation>
    <scope>NUCLEOTIDE SEQUENCE [LARGE SCALE GENOMIC DNA]</scope>
    <source>
        <strain evidence="2 3">NBRC 108638</strain>
    </source>
</reference>
<dbReference type="Proteomes" id="UP000482960">
    <property type="component" value="Unassembled WGS sequence"/>
</dbReference>
<name>A0A6V8L6L2_9ACTN</name>
<sequence>MWEWAALSVLRPLGWAPASGCRWARCARAWIFGVATQSPRNSVGRRVDSLRPAGDPRRRTDNLPSSRPEHSPQAGVATRTEQSDRWKQPYDPPTSTRQ</sequence>
<feature type="region of interest" description="Disordered" evidence="1">
    <location>
        <begin position="40"/>
        <end position="98"/>
    </location>
</feature>
<keyword evidence="3" id="KW-1185">Reference proteome</keyword>
<evidence type="ECO:0000313" key="2">
    <source>
        <dbReference type="EMBL" id="GFJ88295.1"/>
    </source>
</evidence>